<keyword evidence="1" id="KW-1133">Transmembrane helix</keyword>
<protein>
    <submittedName>
        <fullName evidence="2">Uncharacterized protein</fullName>
    </submittedName>
</protein>
<reference evidence="3" key="1">
    <citation type="journal article" date="2019" name="Int. J. Syst. Evol. Microbiol.">
        <title>The Global Catalogue of Microorganisms (GCM) 10K type strain sequencing project: providing services to taxonomists for standard genome sequencing and annotation.</title>
        <authorList>
            <consortium name="The Broad Institute Genomics Platform"/>
            <consortium name="The Broad Institute Genome Sequencing Center for Infectious Disease"/>
            <person name="Wu L."/>
            <person name="Ma J."/>
        </authorList>
    </citation>
    <scope>NUCLEOTIDE SEQUENCE [LARGE SCALE GENOMIC DNA]</scope>
    <source>
        <strain evidence="3">JCM 3296</strain>
    </source>
</reference>
<comment type="caution">
    <text evidence="2">The sequence shown here is derived from an EMBL/GenBank/DDBJ whole genome shotgun (WGS) entry which is preliminary data.</text>
</comment>
<keyword evidence="1" id="KW-0472">Membrane</keyword>
<organism evidence="2 3">
    <name type="scientific">Lentzea flava</name>
    <dbReference type="NCBI Taxonomy" id="103732"/>
    <lineage>
        <taxon>Bacteria</taxon>
        <taxon>Bacillati</taxon>
        <taxon>Actinomycetota</taxon>
        <taxon>Actinomycetes</taxon>
        <taxon>Pseudonocardiales</taxon>
        <taxon>Pseudonocardiaceae</taxon>
        <taxon>Lentzea</taxon>
    </lineage>
</organism>
<evidence type="ECO:0000313" key="2">
    <source>
        <dbReference type="EMBL" id="GGU83907.1"/>
    </source>
</evidence>
<gene>
    <name evidence="2" type="ORF">GCM10010178_87790</name>
</gene>
<proteinExistence type="predicted"/>
<feature type="transmembrane region" description="Helical" evidence="1">
    <location>
        <begin position="27"/>
        <end position="44"/>
    </location>
</feature>
<dbReference type="RefSeq" id="WP_189259734.1">
    <property type="nucleotide sequence ID" value="NZ_BMRE01000087.1"/>
</dbReference>
<accession>A0ABQ2VIM9</accession>
<name>A0ABQ2VIM9_9PSEU</name>
<dbReference type="EMBL" id="BMRE01000087">
    <property type="protein sequence ID" value="GGU83907.1"/>
    <property type="molecule type" value="Genomic_DNA"/>
</dbReference>
<keyword evidence="3" id="KW-1185">Reference proteome</keyword>
<evidence type="ECO:0000313" key="3">
    <source>
        <dbReference type="Proteomes" id="UP000649573"/>
    </source>
</evidence>
<keyword evidence="1" id="KW-0812">Transmembrane</keyword>
<sequence>MLGLIPPALVLGAKLAGFDLSGPIGGAWVVAATAWFALTLLTTFDSQAATRISLLKDAAELTASFRGGAPKP</sequence>
<dbReference type="Proteomes" id="UP000649573">
    <property type="component" value="Unassembled WGS sequence"/>
</dbReference>
<evidence type="ECO:0000256" key="1">
    <source>
        <dbReference type="SAM" id="Phobius"/>
    </source>
</evidence>